<proteinExistence type="predicted"/>
<reference evidence="1" key="1">
    <citation type="submission" date="2024-09" db="EMBL/GenBank/DDBJ databases">
        <title>Black Yeasts Isolated from many extreme environments.</title>
        <authorList>
            <person name="Coleine C."/>
            <person name="Stajich J.E."/>
            <person name="Selbmann L."/>
        </authorList>
    </citation>
    <scope>NUCLEOTIDE SEQUENCE</scope>
    <source>
        <strain evidence="1">CCFEE 5737</strain>
    </source>
</reference>
<keyword evidence="2" id="KW-1185">Reference proteome</keyword>
<dbReference type="EMBL" id="JAWDJW010002145">
    <property type="protein sequence ID" value="KAK3078164.1"/>
    <property type="molecule type" value="Genomic_DNA"/>
</dbReference>
<dbReference type="Proteomes" id="UP001186974">
    <property type="component" value="Unassembled WGS sequence"/>
</dbReference>
<accession>A0ACC3DN98</accession>
<organism evidence="1 2">
    <name type="scientific">Coniosporium uncinatum</name>
    <dbReference type="NCBI Taxonomy" id="93489"/>
    <lineage>
        <taxon>Eukaryota</taxon>
        <taxon>Fungi</taxon>
        <taxon>Dikarya</taxon>
        <taxon>Ascomycota</taxon>
        <taxon>Pezizomycotina</taxon>
        <taxon>Dothideomycetes</taxon>
        <taxon>Dothideomycetes incertae sedis</taxon>
        <taxon>Coniosporium</taxon>
    </lineage>
</organism>
<comment type="caution">
    <text evidence="1">The sequence shown here is derived from an EMBL/GenBank/DDBJ whole genome shotgun (WGS) entry which is preliminary data.</text>
</comment>
<name>A0ACC3DN98_9PEZI</name>
<gene>
    <name evidence="1" type="ORF">LTS18_008281</name>
</gene>
<evidence type="ECO:0000313" key="2">
    <source>
        <dbReference type="Proteomes" id="UP001186974"/>
    </source>
</evidence>
<protein>
    <submittedName>
        <fullName evidence="1">Uncharacterized protein</fullName>
    </submittedName>
</protein>
<sequence length="223" mass="24942">MAIGEVLQGPETPLSAEQQEDTLRKLQTAFMEAQPSRPFVLSLPIDGLNRIHVTSQWNNLKEYHEFANSPGYDSFNIKMGEALGEGHSIFHVDLNHPILGSGGAGTSNVTEFVQIYFPTSQATTELRRHVEAEFVKFDEIVTQEAKGNGGLTFGWTLEDQKHKDIEGENAECFFVARGWESMEHFQALVKTKAYERAIPLMMGLNAPFKMVRAPWSRGTIGIN</sequence>
<evidence type="ECO:0000313" key="1">
    <source>
        <dbReference type="EMBL" id="KAK3078164.1"/>
    </source>
</evidence>